<sequence length="51" mass="5811">MAKVELIHRGSGYKIWFATGELKGAGHLKWFGGDITCQLFRIMHAFNRDDS</sequence>
<protein>
    <submittedName>
        <fullName evidence="1">Uncharacterized protein</fullName>
    </submittedName>
</protein>
<reference evidence="1 2" key="1">
    <citation type="journal article" date="2018" name="Front. Microbiol.">
        <title>Hydrolytic Capabilities as a Key to Environmental Success: Chitinolytic and Cellulolytic Acidobacteria From Acidic Sub-arctic Soils and Boreal Peatlands.</title>
        <authorList>
            <person name="Belova S.E."/>
            <person name="Ravin N.V."/>
            <person name="Pankratov T.A."/>
            <person name="Rakitin A.L."/>
            <person name="Ivanova A.A."/>
            <person name="Beletsky A.V."/>
            <person name="Mardanov A.V."/>
            <person name="Sinninghe Damste J.S."/>
            <person name="Dedysh S.N."/>
        </authorList>
    </citation>
    <scope>NUCLEOTIDE SEQUENCE [LARGE SCALE GENOMIC DNA]</scope>
    <source>
        <strain evidence="1 2">SBC82</strain>
    </source>
</reference>
<dbReference type="EMBL" id="CP030840">
    <property type="protein sequence ID" value="AXC14001.1"/>
    <property type="molecule type" value="Genomic_DNA"/>
</dbReference>
<gene>
    <name evidence="1" type="ORF">ACPOL_4733</name>
</gene>
<keyword evidence="2" id="KW-1185">Reference proteome</keyword>
<proteinExistence type="predicted"/>
<accession>A0A2Z5G4K1</accession>
<dbReference type="Proteomes" id="UP000253606">
    <property type="component" value="Chromosome"/>
</dbReference>
<evidence type="ECO:0000313" key="1">
    <source>
        <dbReference type="EMBL" id="AXC14001.1"/>
    </source>
</evidence>
<dbReference type="AlphaFoldDB" id="A0A2Z5G4K1"/>
<organism evidence="1 2">
    <name type="scientific">Acidisarcina polymorpha</name>
    <dbReference type="NCBI Taxonomy" id="2211140"/>
    <lineage>
        <taxon>Bacteria</taxon>
        <taxon>Pseudomonadati</taxon>
        <taxon>Acidobacteriota</taxon>
        <taxon>Terriglobia</taxon>
        <taxon>Terriglobales</taxon>
        <taxon>Acidobacteriaceae</taxon>
        <taxon>Acidisarcina</taxon>
    </lineage>
</organism>
<dbReference type="KEGG" id="abas:ACPOL_4733"/>
<evidence type="ECO:0000313" key="2">
    <source>
        <dbReference type="Proteomes" id="UP000253606"/>
    </source>
</evidence>
<name>A0A2Z5G4K1_9BACT</name>